<dbReference type="InterPro" id="IPR001806">
    <property type="entry name" value="Small_GTPase"/>
</dbReference>
<dbReference type="SUPFAM" id="SSF48366">
    <property type="entry name" value="Ras GEF"/>
    <property type="match status" value="1"/>
</dbReference>
<dbReference type="InterPro" id="IPR001895">
    <property type="entry name" value="RASGEF_cat_dom"/>
</dbReference>
<dbReference type="Pfam" id="PF00618">
    <property type="entry name" value="RasGEF_N"/>
    <property type="match status" value="1"/>
</dbReference>
<dbReference type="GO" id="GO:0003924">
    <property type="term" value="F:GTPase activity"/>
    <property type="evidence" value="ECO:0007669"/>
    <property type="project" value="InterPro"/>
</dbReference>
<feature type="region of interest" description="Disordered" evidence="3">
    <location>
        <begin position="919"/>
        <end position="940"/>
    </location>
</feature>
<dbReference type="SUPFAM" id="SSF52540">
    <property type="entry name" value="P-loop containing nucleoside triphosphate hydrolases"/>
    <property type="match status" value="1"/>
</dbReference>
<gene>
    <name evidence="6" type="ORF">LTR97_002093</name>
</gene>
<sequence length="940" mass="103597">MPTSGLGGRDSRRSSKSGPSGDAKGTERRSSKSGPSVTGTDAYKTSERKEKAKSSQSYTAAYSAARRGSVQPNQTGLGTLPERPPLKTRHSAPYVETRAASTLQNGHVQDVEENETQAKDFAQPAGADVMADGQDEDEVAGAVGAVRQQQYQPFQNPEVSEPLPEINIAVIGAEGVGKSTFVQKALDLPHLPSSQAAERRIPLDGNVYLVRLLELPIDDVDIDDDDNVAWPDTIADKMMPRVDGAIALYDVQDRDTFDDIPQVLNAIRKASLPSVLISSKCDTPVESRELDPAMIEQKARRSISGINTLQTTGRSLENQKRAILMILKAVILGQSEEKARNASPSRRRAQSNAVRPVSPRPPGGIGHARANSEYTGSIHKDQKHARHDSSLAGYGSSNQLKVPKEVSEEDMHRSFLFEESASEQDSTASARSSVSAEVAQQSRGGAPAAPELSETGATFEELVERLLAQPTSKADTKFSAIFLALYRKFAAPGRLLEAIVQRFDALERSDSMSLTTTVTQLRYLATMEQWAGQYPGDFAFPRTKRMMQQFITKASQFRICSVAAKEIAFHLDMAQDDDDTNWTYPDREREIIDRSSTGSTSSTLVEDPMSLFSQEFSGTTLGDDNSTTATNGGDTIRSASGSSTTSSQIMANAEAAQKAAKQLHPVPRKTITKEEWRMMMDLPDHLIARELTRMDWILISSIRPRDLVRQVSSNSERAKYKNLVNVNRMVEHFNHVAIWVSNYVLFRDKPKHRALMLEKFMRVARRLRELNNYNGLGAIIAGIKSSAVGRLQATRDLLPPDVGKDWLKLEILMSTSRSHAAYRLAWENTNGERIPYLPLHLRDLASAEQGNATFIGAERDGRVNWKKFEILGEVVVSMQRAQGMPYKGLGGGKGEPTIRDLVLEGKLEKDEDVLFARSQQLEPSAGTGGTSEKFKQFFKR</sequence>
<dbReference type="Gene3D" id="1.20.870.10">
    <property type="entry name" value="Son of sevenless (SoS) protein Chain: S domain 1"/>
    <property type="match status" value="1"/>
</dbReference>
<dbReference type="Proteomes" id="UP001310594">
    <property type="component" value="Unassembled WGS sequence"/>
</dbReference>
<keyword evidence="1 2" id="KW-0344">Guanine-nucleotide releasing factor</keyword>
<dbReference type="GO" id="GO:0005886">
    <property type="term" value="C:plasma membrane"/>
    <property type="evidence" value="ECO:0007669"/>
    <property type="project" value="TreeGrafter"/>
</dbReference>
<evidence type="ECO:0000313" key="7">
    <source>
        <dbReference type="Proteomes" id="UP001310594"/>
    </source>
</evidence>
<dbReference type="CDD" id="cd00882">
    <property type="entry name" value="Ras_like_GTPase"/>
    <property type="match status" value="1"/>
</dbReference>
<evidence type="ECO:0000259" key="5">
    <source>
        <dbReference type="PROSITE" id="PS50212"/>
    </source>
</evidence>
<dbReference type="InterPro" id="IPR023578">
    <property type="entry name" value="Ras_GEF_dom_sf"/>
</dbReference>
<dbReference type="GO" id="GO:0005085">
    <property type="term" value="F:guanyl-nucleotide exchange factor activity"/>
    <property type="evidence" value="ECO:0007669"/>
    <property type="project" value="UniProtKB-KW"/>
</dbReference>
<dbReference type="SMART" id="SM00147">
    <property type="entry name" value="RasGEF"/>
    <property type="match status" value="1"/>
</dbReference>
<dbReference type="InterPro" id="IPR027417">
    <property type="entry name" value="P-loop_NTPase"/>
</dbReference>
<dbReference type="InterPro" id="IPR036964">
    <property type="entry name" value="RASGEF_cat_dom_sf"/>
</dbReference>
<dbReference type="Gene3D" id="3.40.50.300">
    <property type="entry name" value="P-loop containing nucleotide triphosphate hydrolases"/>
    <property type="match status" value="1"/>
</dbReference>
<name>A0AAN7ZQ04_9PEZI</name>
<dbReference type="GO" id="GO:0005525">
    <property type="term" value="F:GTP binding"/>
    <property type="evidence" value="ECO:0007669"/>
    <property type="project" value="InterPro"/>
</dbReference>
<comment type="caution">
    <text evidence="6">The sequence shown here is derived from an EMBL/GenBank/DDBJ whole genome shotgun (WGS) entry which is preliminary data.</text>
</comment>
<proteinExistence type="predicted"/>
<dbReference type="Gene3D" id="1.10.840.10">
    <property type="entry name" value="Ras guanine-nucleotide exchange factors catalytic domain"/>
    <property type="match status" value="1"/>
</dbReference>
<dbReference type="Pfam" id="PF00071">
    <property type="entry name" value="Ras"/>
    <property type="match status" value="1"/>
</dbReference>
<feature type="compositionally biased region" description="Low complexity" evidence="3">
    <location>
        <begin position="638"/>
        <end position="662"/>
    </location>
</feature>
<feature type="compositionally biased region" description="Basic and acidic residues" evidence="3">
    <location>
        <begin position="44"/>
        <end position="53"/>
    </location>
</feature>
<evidence type="ECO:0000313" key="6">
    <source>
        <dbReference type="EMBL" id="KAK5704979.1"/>
    </source>
</evidence>
<accession>A0AAN7ZQ04</accession>
<evidence type="ECO:0000256" key="3">
    <source>
        <dbReference type="SAM" id="MobiDB-lite"/>
    </source>
</evidence>
<evidence type="ECO:0008006" key="8">
    <source>
        <dbReference type="Google" id="ProtNLM"/>
    </source>
</evidence>
<dbReference type="AlphaFoldDB" id="A0AAN7ZQ04"/>
<dbReference type="Pfam" id="PF00617">
    <property type="entry name" value="RasGEF"/>
    <property type="match status" value="1"/>
</dbReference>
<dbReference type="InterPro" id="IPR000651">
    <property type="entry name" value="Ras-like_Gua-exchang_fac_N"/>
</dbReference>
<evidence type="ECO:0000256" key="1">
    <source>
        <dbReference type="ARBA" id="ARBA00022658"/>
    </source>
</evidence>
<dbReference type="PROSITE" id="PS50009">
    <property type="entry name" value="RASGEF_CAT"/>
    <property type="match status" value="1"/>
</dbReference>
<feature type="compositionally biased region" description="Low complexity" evidence="3">
    <location>
        <begin position="426"/>
        <end position="443"/>
    </location>
</feature>
<dbReference type="InterPro" id="IPR008937">
    <property type="entry name" value="Ras-like_GEF"/>
</dbReference>
<dbReference type="PANTHER" id="PTHR23113">
    <property type="entry name" value="GUANINE NUCLEOTIDE EXCHANGE FACTOR"/>
    <property type="match status" value="1"/>
</dbReference>
<dbReference type="PROSITE" id="PS50212">
    <property type="entry name" value="RASGEF_NTER"/>
    <property type="match status" value="1"/>
</dbReference>
<feature type="domain" description="Ras-GEF" evidence="4">
    <location>
        <begin position="683"/>
        <end position="924"/>
    </location>
</feature>
<feature type="region of interest" description="Disordered" evidence="3">
    <location>
        <begin position="419"/>
        <end position="453"/>
    </location>
</feature>
<evidence type="ECO:0000259" key="4">
    <source>
        <dbReference type="PROSITE" id="PS50009"/>
    </source>
</evidence>
<dbReference type="CDD" id="cd06224">
    <property type="entry name" value="REM"/>
    <property type="match status" value="1"/>
</dbReference>
<dbReference type="PROSITE" id="PS51419">
    <property type="entry name" value="RAB"/>
    <property type="match status" value="1"/>
</dbReference>
<feature type="region of interest" description="Disordered" evidence="3">
    <location>
        <begin position="1"/>
        <end position="91"/>
    </location>
</feature>
<feature type="domain" description="N-terminal Ras-GEF" evidence="5">
    <location>
        <begin position="450"/>
        <end position="575"/>
    </location>
</feature>
<reference evidence="6" key="1">
    <citation type="submission" date="2023-08" db="EMBL/GenBank/DDBJ databases">
        <title>Black Yeasts Isolated from many extreme environments.</title>
        <authorList>
            <person name="Coleine C."/>
            <person name="Stajich J.E."/>
            <person name="Selbmann L."/>
        </authorList>
    </citation>
    <scope>NUCLEOTIDE SEQUENCE</scope>
    <source>
        <strain evidence="6">CCFEE 5810</strain>
    </source>
</reference>
<dbReference type="EMBL" id="JAVRQU010000003">
    <property type="protein sequence ID" value="KAK5704979.1"/>
    <property type="molecule type" value="Genomic_DNA"/>
</dbReference>
<dbReference type="PANTHER" id="PTHR23113:SF348">
    <property type="entry name" value="GUANYL-NUCLEOTIDE EXCHANGE FACTOR RASGEF, PUTATIVE (AFU_ORTHOLOGUE AFUA_1G04700)-RELATED"/>
    <property type="match status" value="1"/>
</dbReference>
<protein>
    <recommendedName>
        <fullName evidence="8">Ras-GEF domain-containing protein</fullName>
    </recommendedName>
</protein>
<feature type="compositionally biased region" description="Low complexity" evidence="3">
    <location>
        <begin position="54"/>
        <end position="69"/>
    </location>
</feature>
<feature type="region of interest" description="Disordered" evidence="3">
    <location>
        <begin position="615"/>
        <end position="663"/>
    </location>
</feature>
<evidence type="ECO:0000256" key="2">
    <source>
        <dbReference type="PROSITE-ProRule" id="PRU00168"/>
    </source>
</evidence>
<feature type="compositionally biased region" description="Polar residues" evidence="3">
    <location>
        <begin position="615"/>
        <end position="633"/>
    </location>
</feature>
<feature type="region of interest" description="Disordered" evidence="3">
    <location>
        <begin position="336"/>
        <end position="405"/>
    </location>
</feature>
<dbReference type="GO" id="GO:0007265">
    <property type="term" value="P:Ras protein signal transduction"/>
    <property type="evidence" value="ECO:0007669"/>
    <property type="project" value="TreeGrafter"/>
</dbReference>
<organism evidence="6 7">
    <name type="scientific">Elasticomyces elasticus</name>
    <dbReference type="NCBI Taxonomy" id="574655"/>
    <lineage>
        <taxon>Eukaryota</taxon>
        <taxon>Fungi</taxon>
        <taxon>Dikarya</taxon>
        <taxon>Ascomycota</taxon>
        <taxon>Pezizomycotina</taxon>
        <taxon>Dothideomycetes</taxon>
        <taxon>Dothideomycetidae</taxon>
        <taxon>Mycosphaerellales</taxon>
        <taxon>Teratosphaeriaceae</taxon>
        <taxon>Elasticomyces</taxon>
    </lineage>
</organism>